<dbReference type="Proteomes" id="UP001189429">
    <property type="component" value="Unassembled WGS sequence"/>
</dbReference>
<keyword evidence="1" id="KW-0472">Membrane</keyword>
<accession>A0ABN9Y8N3</accession>
<reference evidence="2" key="1">
    <citation type="submission" date="2023-10" db="EMBL/GenBank/DDBJ databases">
        <authorList>
            <person name="Chen Y."/>
            <person name="Shah S."/>
            <person name="Dougan E. K."/>
            <person name="Thang M."/>
            <person name="Chan C."/>
        </authorList>
    </citation>
    <scope>NUCLEOTIDE SEQUENCE [LARGE SCALE GENOMIC DNA]</scope>
</reference>
<feature type="transmembrane region" description="Helical" evidence="1">
    <location>
        <begin position="33"/>
        <end position="53"/>
    </location>
</feature>
<sequence>AFWLEPRQPPAVPHSIAPRYPVTSAMGARRASLLSVALLGLAAAAALLSAQAFCGAGAAPRAVARESTVARAALPLDGVADASSLMTALQIQQPAWAANLVLVIIPISILIIIYLQSEKTLQERDAVIGKQRL</sequence>
<keyword evidence="1" id="KW-0812">Transmembrane</keyword>
<keyword evidence="1" id="KW-1133">Transmembrane helix</keyword>
<gene>
    <name evidence="2" type="ORF">PCOR1329_LOCUS82478</name>
</gene>
<proteinExistence type="predicted"/>
<keyword evidence="3" id="KW-1185">Reference proteome</keyword>
<dbReference type="EMBL" id="CAUYUJ010021863">
    <property type="protein sequence ID" value="CAK0907476.1"/>
    <property type="molecule type" value="Genomic_DNA"/>
</dbReference>
<comment type="caution">
    <text evidence="2">The sequence shown here is derived from an EMBL/GenBank/DDBJ whole genome shotgun (WGS) entry which is preliminary data.</text>
</comment>
<organism evidence="2 3">
    <name type="scientific">Prorocentrum cordatum</name>
    <dbReference type="NCBI Taxonomy" id="2364126"/>
    <lineage>
        <taxon>Eukaryota</taxon>
        <taxon>Sar</taxon>
        <taxon>Alveolata</taxon>
        <taxon>Dinophyceae</taxon>
        <taxon>Prorocentrales</taxon>
        <taxon>Prorocentraceae</taxon>
        <taxon>Prorocentrum</taxon>
    </lineage>
</organism>
<evidence type="ECO:0000256" key="1">
    <source>
        <dbReference type="SAM" id="Phobius"/>
    </source>
</evidence>
<feature type="non-terminal residue" evidence="2">
    <location>
        <position position="1"/>
    </location>
</feature>
<evidence type="ECO:0000313" key="2">
    <source>
        <dbReference type="EMBL" id="CAK0907476.1"/>
    </source>
</evidence>
<feature type="transmembrane region" description="Helical" evidence="1">
    <location>
        <begin position="95"/>
        <end position="115"/>
    </location>
</feature>
<name>A0ABN9Y8N3_9DINO</name>
<evidence type="ECO:0000313" key="3">
    <source>
        <dbReference type="Proteomes" id="UP001189429"/>
    </source>
</evidence>
<protein>
    <submittedName>
        <fullName evidence="2">Uncharacterized protein</fullName>
    </submittedName>
</protein>